<feature type="region of interest" description="Disordered" evidence="1">
    <location>
        <begin position="185"/>
        <end position="207"/>
    </location>
</feature>
<dbReference type="Gene3D" id="2.30.29.30">
    <property type="entry name" value="Pleckstrin-homology domain (PH domain)/Phosphotyrosine-binding domain (PTB)"/>
    <property type="match status" value="1"/>
</dbReference>
<dbReference type="Proteomes" id="UP000050795">
    <property type="component" value="Unassembled WGS sequence"/>
</dbReference>
<dbReference type="Pfam" id="PF22975">
    <property type="entry name" value="EPS8_2nd"/>
    <property type="match status" value="1"/>
</dbReference>
<dbReference type="GO" id="GO:0005886">
    <property type="term" value="C:plasma membrane"/>
    <property type="evidence" value="ECO:0007669"/>
    <property type="project" value="TreeGrafter"/>
</dbReference>
<evidence type="ECO:0000256" key="1">
    <source>
        <dbReference type="SAM" id="MobiDB-lite"/>
    </source>
</evidence>
<dbReference type="PANTHER" id="PTHR12287:SF23">
    <property type="entry name" value="AROUSER, ISOFORM A-RELATED"/>
    <property type="match status" value="1"/>
</dbReference>
<dbReference type="InterPro" id="IPR055093">
    <property type="entry name" value="EPS8_2nd"/>
</dbReference>
<evidence type="ECO:0000313" key="3">
    <source>
        <dbReference type="Proteomes" id="UP000050795"/>
    </source>
</evidence>
<dbReference type="GO" id="GO:0003779">
    <property type="term" value="F:actin binding"/>
    <property type="evidence" value="ECO:0007669"/>
    <property type="project" value="TreeGrafter"/>
</dbReference>
<reference evidence="3" key="1">
    <citation type="submission" date="2022-06" db="EMBL/GenBank/DDBJ databases">
        <authorList>
            <person name="Berger JAMES D."/>
            <person name="Berger JAMES D."/>
        </authorList>
    </citation>
    <scope>NUCLEOTIDE SEQUENCE [LARGE SCALE GENOMIC DNA]</scope>
</reference>
<sequence length="524" mass="60092">MISACELMKYLLTHIGKKHCFNEGYRKKLLSTLITQVSIMNGNGPTPITLAEYKVQHLRTFEVAPKNLLPNTQTAVDLLLQECYTHVRSFNMSLVNYNNEPYLLLTDPRNGNREVERFRVSSLIYPRYRSTPPSVCPVNNLLTFTIKAGSMGDGHPKRNEIHLFQVLNCPAQKVVNTLLREGALDHDSNENDFNDSQLIPRAPSEPDVMMPLQTRPMEMQMPLLPKEDSIYSESQINREWIDREVSLLNYCFDDIEKDLKVIKSRTSKQFANSKPSIATSSRSKSRISTVSTDQSTASLPIDLDEQLKTSAVDFYQKVKFAAILLARLEGYVVDPNSSVLVRQLFALLKYAVDATRYPKTKKSNIARSITQPRFPFHAILFIQSNLTQEYEKLWRNLGEAWNTPREEYPMKMTSSYHTLIMDSLQETRYMIPAGAVKSPGSKRDIVQVIDSFQAKAEQELTVEKGEWVEIMDTVQDQYSKLEEPYDLRNMTNSQASMSNIQITVNEYNYNISEKTNLHLENGRR</sequence>
<accession>A0AA85JVQ0</accession>
<dbReference type="InterPro" id="IPR011993">
    <property type="entry name" value="PH-like_dom_sf"/>
</dbReference>
<dbReference type="GO" id="GO:0007266">
    <property type="term" value="P:Rho protein signal transduction"/>
    <property type="evidence" value="ECO:0007669"/>
    <property type="project" value="TreeGrafter"/>
</dbReference>
<dbReference type="Gene3D" id="2.30.30.40">
    <property type="entry name" value="SH3 Domains"/>
    <property type="match status" value="1"/>
</dbReference>
<keyword evidence="3" id="KW-1185">Reference proteome</keyword>
<organism evidence="3 4">
    <name type="scientific">Trichobilharzia regenti</name>
    <name type="common">Nasal bird schistosome</name>
    <dbReference type="NCBI Taxonomy" id="157069"/>
    <lineage>
        <taxon>Eukaryota</taxon>
        <taxon>Metazoa</taxon>
        <taxon>Spiralia</taxon>
        <taxon>Lophotrochozoa</taxon>
        <taxon>Platyhelminthes</taxon>
        <taxon>Trematoda</taxon>
        <taxon>Digenea</taxon>
        <taxon>Strigeidida</taxon>
        <taxon>Schistosomatoidea</taxon>
        <taxon>Schistosomatidae</taxon>
        <taxon>Trichobilharzia</taxon>
    </lineage>
</organism>
<name>A0AA85JVQ0_TRIRE</name>
<dbReference type="GO" id="GO:0035023">
    <property type="term" value="P:regulation of Rho protein signal transduction"/>
    <property type="evidence" value="ECO:0007669"/>
    <property type="project" value="TreeGrafter"/>
</dbReference>
<evidence type="ECO:0000259" key="2">
    <source>
        <dbReference type="Pfam" id="PF22975"/>
    </source>
</evidence>
<feature type="domain" description="EPS8 spectrin-like" evidence="2">
    <location>
        <begin position="243"/>
        <end position="408"/>
    </location>
</feature>
<reference evidence="4" key="2">
    <citation type="submission" date="2023-11" db="UniProtKB">
        <authorList>
            <consortium name="WormBaseParasite"/>
        </authorList>
    </citation>
    <scope>IDENTIFICATION</scope>
</reference>
<dbReference type="WBParaSite" id="TREG1_48590.1">
    <property type="protein sequence ID" value="TREG1_48590.1"/>
    <property type="gene ID" value="TREG1_48590"/>
</dbReference>
<proteinExistence type="predicted"/>
<evidence type="ECO:0000313" key="4">
    <source>
        <dbReference type="WBParaSite" id="TREG1_48590.1"/>
    </source>
</evidence>
<dbReference type="PANTHER" id="PTHR12287">
    <property type="entry name" value="EPIDERMAL GROWTH FACTOR RECEPTOR KINASE SUBSTRATE EPS8-RELATED PROTEIN"/>
    <property type="match status" value="1"/>
</dbReference>
<protein>
    <recommendedName>
        <fullName evidence="2">EPS8 spectrin-like domain-containing protein</fullName>
    </recommendedName>
</protein>
<dbReference type="AlphaFoldDB" id="A0AA85JVQ0"/>
<dbReference type="InterPro" id="IPR039801">
    <property type="entry name" value="EPS8-like"/>
</dbReference>